<comment type="caution">
    <text evidence="1">The sequence shown here is derived from an EMBL/GenBank/DDBJ whole genome shotgun (WGS) entry which is preliminary data.</text>
</comment>
<evidence type="ECO:0000313" key="1">
    <source>
        <dbReference type="EMBL" id="KAK3796317.1"/>
    </source>
</evidence>
<proteinExistence type="predicted"/>
<protein>
    <submittedName>
        <fullName evidence="1">Uncharacterized protein</fullName>
    </submittedName>
</protein>
<gene>
    <name evidence="1" type="ORF">RRG08_021341</name>
</gene>
<organism evidence="1 2">
    <name type="scientific">Elysia crispata</name>
    <name type="common">lettuce slug</name>
    <dbReference type="NCBI Taxonomy" id="231223"/>
    <lineage>
        <taxon>Eukaryota</taxon>
        <taxon>Metazoa</taxon>
        <taxon>Spiralia</taxon>
        <taxon>Lophotrochozoa</taxon>
        <taxon>Mollusca</taxon>
        <taxon>Gastropoda</taxon>
        <taxon>Heterobranchia</taxon>
        <taxon>Euthyneura</taxon>
        <taxon>Panpulmonata</taxon>
        <taxon>Sacoglossa</taxon>
        <taxon>Placobranchoidea</taxon>
        <taxon>Plakobranchidae</taxon>
        <taxon>Elysia</taxon>
    </lineage>
</organism>
<dbReference type="Proteomes" id="UP001283361">
    <property type="component" value="Unassembled WGS sequence"/>
</dbReference>
<reference evidence="1" key="1">
    <citation type="journal article" date="2023" name="G3 (Bethesda)">
        <title>A reference genome for the long-term kleptoplast-retaining sea slug Elysia crispata morphotype clarki.</title>
        <authorList>
            <person name="Eastman K.E."/>
            <person name="Pendleton A.L."/>
            <person name="Shaikh M.A."/>
            <person name="Suttiyut T."/>
            <person name="Ogas R."/>
            <person name="Tomko P."/>
            <person name="Gavelis G."/>
            <person name="Widhalm J.R."/>
            <person name="Wisecaver J.H."/>
        </authorList>
    </citation>
    <scope>NUCLEOTIDE SEQUENCE</scope>
    <source>
        <strain evidence="1">ECLA1</strain>
    </source>
</reference>
<evidence type="ECO:0000313" key="2">
    <source>
        <dbReference type="Proteomes" id="UP001283361"/>
    </source>
</evidence>
<name>A0AAE1B0M9_9GAST</name>
<keyword evidence="2" id="KW-1185">Reference proteome</keyword>
<accession>A0AAE1B0M9</accession>
<sequence>MEFIASGVESDRVEEDKSRIPCWALPAVTGTCATYTIFLSSTHPCFSSIFLFDMFGSEMQSNNTNIIHQMMQNNNTDIMNQMVQSNNTDTMNQIVRSNDTDYKPNGAEEKTPTL</sequence>
<dbReference type="EMBL" id="JAWDGP010000891">
    <property type="protein sequence ID" value="KAK3796317.1"/>
    <property type="molecule type" value="Genomic_DNA"/>
</dbReference>
<dbReference type="AlphaFoldDB" id="A0AAE1B0M9"/>